<dbReference type="InterPro" id="IPR011048">
    <property type="entry name" value="Haem_d1_sf"/>
</dbReference>
<dbReference type="InterPro" id="IPR027417">
    <property type="entry name" value="P-loop_NTPase"/>
</dbReference>
<keyword evidence="4" id="KW-1185">Reference proteome</keyword>
<protein>
    <recommendedName>
        <fullName evidence="2">Novel STAND NTPase 1 domain-containing protein</fullName>
    </recommendedName>
</protein>
<dbReference type="InterPro" id="IPR015943">
    <property type="entry name" value="WD40/YVTN_repeat-like_dom_sf"/>
</dbReference>
<name>A0ABX7U646_STRCY</name>
<evidence type="ECO:0000313" key="3">
    <source>
        <dbReference type="EMBL" id="QTE03066.1"/>
    </source>
</evidence>
<feature type="domain" description="Novel STAND NTPase 1" evidence="2">
    <location>
        <begin position="220"/>
        <end position="601"/>
    </location>
</feature>
<accession>A0ABX7U646</accession>
<dbReference type="Pfam" id="PF13365">
    <property type="entry name" value="Trypsin_2"/>
    <property type="match status" value="1"/>
</dbReference>
<dbReference type="Pfam" id="PF20703">
    <property type="entry name" value="nSTAND1"/>
    <property type="match status" value="1"/>
</dbReference>
<keyword evidence="1" id="KW-0472">Membrane</keyword>
<dbReference type="Proteomes" id="UP000663908">
    <property type="component" value="Chromosome"/>
</dbReference>
<evidence type="ECO:0000259" key="2">
    <source>
        <dbReference type="Pfam" id="PF20703"/>
    </source>
</evidence>
<feature type="transmembrane region" description="Helical" evidence="1">
    <location>
        <begin position="20"/>
        <end position="42"/>
    </location>
</feature>
<dbReference type="Gene3D" id="3.40.50.300">
    <property type="entry name" value="P-loop containing nucleotide triphosphate hydrolases"/>
    <property type="match status" value="1"/>
</dbReference>
<sequence length="1400" mass="151637">MTASEPGLAGAVARVHGRNGVIVGAAFLVAPGLLCTCAHVVARALGTDARDPVPPPGPVRLDFPLVADEDAGDGPRAVRAVVAGWRPVRPDETGDMALLRIEGELPSGTATPWLVEADELWDDSVRLLGFPSGSDHGVWVAGRLRAVQGAGWLQMQSEAGPQVEPGFSGTPVWDVDLGGVVGMAVAAGRGSTIGTAYLHPASSILRAWPELAEHAQPSSPYRGLQPFAEEDEPVFCGREQETVRLEELLTRQSVVVLSGPSGSGKSSLVRAGLLPRLRRAGHVTAEFRPTPGLGPEEALAGAVQPLLDGELSLAELTERLAAGNTGEIAARLAARHPAGVVLFVDQFEEVVTTDPPVGRELFRLVTALADGSPRSRPVRALLTVRSGSLDRLLTHENRSGLQEGIMLLAPMDREQLRAAITGPLTAAPGVTHQAGLVERILDDAGDGPGRLPLVEFTLTRLWDRRRGGRLTHEAYDAMGGVSGAVAGYAEELYHRHLRDAEREAARRLLVQLARPEGDGGFARRTVRVDSLPEDQRRVATLLTDRKLLVSTQAVDGAEMVDVAHEALFRHWDRLLSWLAADRDFRDWQERLRQSLRQWQQLDGGSRGALLRGSVLAEALQWREQRPQEMTRDEHAFIQASLDRHRWEVRRWRLITAVITVLAVLAATMAGLTYQRSQDLTRQLRAQAARLLGQDAVRKAADSPSTAALLALTAWRTDSSQPEAYGALLSLYSQLRNTEYARDLPGTDHVLLFTATSDGRAAALVDQVGAVQVLTDLTGRMTVHRLPRIRSVTAHEPLLRLSPDGRKVGVLDDREGLSVWDVAHPDRPVRLPVPASWNAAENTADIDFSPDGSRVLALFSTDEDNSGDRLGLWSLKRRTLVSSTPLPAGRSYYTARFSQPSGTVVLKTTERYERFDLRTGTRLGKVSAVGLDGLGLDAQVVAGCPDDSLRVRPLTGRTPRYEIDGIHCDGITPLDASGRYAVMRAGDDGVQSMVAVDLRTGRVSRGMVPETDGAKEAGFLVLPRKDGKSTVLGFRGGTILRFTLPQPDDYPDLPTPRGGPIPLLTPDGRFRILADDDPGKGTLAVLDTRTGRRYEAGAAARQRLAPTYAALRQNAITSDGRHLVARSEDQLAVYSLPRLSLQHLLRLPGPATSRAQATGAVAAADDGSVLTLYAGILARWDPSTGRAIGSPLPLHTGDTSQQWLAANGEWLWPRPRHPEQVLVRGRDGEMSLWDLRARRPVGAFQANPDAISNWETEVFDPSGSTLATLSNIKTLDSARIEFRSVPDFRLRAPTVSAGRTDHLVGLTRDGHLISTGFGNLQLWQAGRTLEIAKLPVGLISAQWFLQGDDLVAVTTSGTLTLPLDPGVWYRELCRGFNRPLTAQERRLLPPGASTRTSCPKS</sequence>
<keyword evidence="1" id="KW-1133">Transmembrane helix</keyword>
<gene>
    <name evidence="3" type="ORF">S1361_37370</name>
</gene>
<dbReference type="SUPFAM" id="SSF51004">
    <property type="entry name" value="C-terminal (heme d1) domain of cytochrome cd1-nitrite reductase"/>
    <property type="match status" value="1"/>
</dbReference>
<dbReference type="SUPFAM" id="SSF52540">
    <property type="entry name" value="P-loop containing nucleoside triphosphate hydrolases"/>
    <property type="match status" value="1"/>
</dbReference>
<dbReference type="SUPFAM" id="SSF50494">
    <property type="entry name" value="Trypsin-like serine proteases"/>
    <property type="match status" value="1"/>
</dbReference>
<evidence type="ECO:0000256" key="1">
    <source>
        <dbReference type="SAM" id="Phobius"/>
    </source>
</evidence>
<reference evidence="3 4" key="1">
    <citation type="submission" date="2021-03" db="EMBL/GenBank/DDBJ databases">
        <title>Complete genome sequence of Streptomyces cyanogenus S136, producer of anticancer angucycline landomycin A.</title>
        <authorList>
            <person name="Hrab P."/>
            <person name="Ruckert C."/>
            <person name="Busche T."/>
            <person name="Ostash I."/>
            <person name="Kalinowski J."/>
            <person name="Fedorenko V."/>
            <person name="Yushchuk O."/>
            <person name="Ostash B."/>
        </authorList>
    </citation>
    <scope>NUCLEOTIDE SEQUENCE [LARGE SCALE GENOMIC DNA]</scope>
    <source>
        <strain evidence="3 4">S136</strain>
    </source>
</reference>
<dbReference type="InterPro" id="IPR009003">
    <property type="entry name" value="Peptidase_S1_PA"/>
</dbReference>
<dbReference type="EMBL" id="CP071839">
    <property type="protein sequence ID" value="QTE03066.1"/>
    <property type="molecule type" value="Genomic_DNA"/>
</dbReference>
<evidence type="ECO:0000313" key="4">
    <source>
        <dbReference type="Proteomes" id="UP000663908"/>
    </source>
</evidence>
<dbReference type="Gene3D" id="2.40.10.120">
    <property type="match status" value="1"/>
</dbReference>
<dbReference type="Gene3D" id="2.130.10.10">
    <property type="entry name" value="YVTN repeat-like/Quinoprotein amine dehydrogenase"/>
    <property type="match status" value="2"/>
</dbReference>
<organism evidence="3 4">
    <name type="scientific">Streptomyces cyanogenus</name>
    <dbReference type="NCBI Taxonomy" id="80860"/>
    <lineage>
        <taxon>Bacteria</taxon>
        <taxon>Bacillati</taxon>
        <taxon>Actinomycetota</taxon>
        <taxon>Actinomycetes</taxon>
        <taxon>Kitasatosporales</taxon>
        <taxon>Streptomycetaceae</taxon>
        <taxon>Streptomyces</taxon>
    </lineage>
</organism>
<proteinExistence type="predicted"/>
<keyword evidence="1" id="KW-0812">Transmembrane</keyword>
<dbReference type="InterPro" id="IPR049052">
    <property type="entry name" value="nSTAND1"/>
</dbReference>